<dbReference type="OrthoDB" id="17845at2759"/>
<dbReference type="eggNOG" id="KOG1320">
    <property type="taxonomic scope" value="Eukaryota"/>
</dbReference>
<dbReference type="PANTHER" id="PTHR21004:SF0">
    <property type="entry name" value="PEROXISOMAL LEADER PEPTIDE-PROCESSING PROTEASE"/>
    <property type="match status" value="1"/>
</dbReference>
<evidence type="ECO:0000256" key="1">
    <source>
        <dbReference type="SAM" id="MobiDB-lite"/>
    </source>
</evidence>
<dbReference type="Proteomes" id="UP000008743">
    <property type="component" value="Unassembled WGS sequence"/>
</dbReference>
<dbReference type="PhylomeDB" id="A0A0D2VS11"/>
<reference evidence="3" key="1">
    <citation type="submission" date="2011-02" db="EMBL/GenBank/DDBJ databases">
        <title>The Genome Sequence of Capsaspora owczarzaki ATCC 30864.</title>
        <authorList>
            <person name="Russ C."/>
            <person name="Cuomo C."/>
            <person name="Burger G."/>
            <person name="Gray M.W."/>
            <person name="Holland P.W.H."/>
            <person name="King N."/>
            <person name="Lang F.B.F."/>
            <person name="Roger A.J."/>
            <person name="Ruiz-Trillo I."/>
            <person name="Young S.K."/>
            <person name="Zeng Q."/>
            <person name="Gargeya S."/>
            <person name="Alvarado L."/>
            <person name="Berlin A."/>
            <person name="Chapman S.B."/>
            <person name="Chen Z."/>
            <person name="Freedman E."/>
            <person name="Gellesch M."/>
            <person name="Goldberg J."/>
            <person name="Griggs A."/>
            <person name="Gujja S."/>
            <person name="Heilman E."/>
            <person name="Heiman D."/>
            <person name="Howarth C."/>
            <person name="Mehta T."/>
            <person name="Neiman D."/>
            <person name="Pearson M."/>
            <person name="Roberts A."/>
            <person name="Saif S."/>
            <person name="Shea T."/>
            <person name="Shenoy N."/>
            <person name="Sisk P."/>
            <person name="Stolte C."/>
            <person name="Sykes S."/>
            <person name="White J."/>
            <person name="Yandava C."/>
            <person name="Haas B."/>
            <person name="Nusbaum C."/>
            <person name="Birren B."/>
        </authorList>
    </citation>
    <scope>NUCLEOTIDE SEQUENCE</scope>
    <source>
        <strain evidence="3">ATCC 30864</strain>
    </source>
</reference>
<dbReference type="InterPro" id="IPR009003">
    <property type="entry name" value="Peptidase_S1_PA"/>
</dbReference>
<dbReference type="PANTHER" id="PTHR21004">
    <property type="entry name" value="SERINE PROTEASE-RELATED"/>
    <property type="match status" value="1"/>
</dbReference>
<dbReference type="GO" id="GO:0016485">
    <property type="term" value="P:protein processing"/>
    <property type="evidence" value="ECO:0007669"/>
    <property type="project" value="InterPro"/>
</dbReference>
<name>A0A0D2VS11_CAPO3</name>
<dbReference type="EMBL" id="KE346366">
    <property type="protein sequence ID" value="KJE93787.1"/>
    <property type="molecule type" value="Genomic_DNA"/>
</dbReference>
<feature type="region of interest" description="Disordered" evidence="1">
    <location>
        <begin position="63"/>
        <end position="112"/>
    </location>
</feature>
<dbReference type="STRING" id="595528.A0A0D2VS11"/>
<proteinExistence type="predicted"/>
<gene>
    <name evidence="2" type="ORF">CAOG_004531</name>
</gene>
<dbReference type="AlphaFoldDB" id="A0A0D2VS11"/>
<dbReference type="Gene3D" id="2.40.10.10">
    <property type="entry name" value="Trypsin-like serine proteases"/>
    <property type="match status" value="2"/>
</dbReference>
<dbReference type="GO" id="GO:0005777">
    <property type="term" value="C:peroxisome"/>
    <property type="evidence" value="ECO:0007669"/>
    <property type="project" value="InterPro"/>
</dbReference>
<evidence type="ECO:0000313" key="3">
    <source>
        <dbReference type="Proteomes" id="UP000008743"/>
    </source>
</evidence>
<dbReference type="InParanoid" id="A0A0D2VS11"/>
<dbReference type="InterPro" id="IPR043504">
    <property type="entry name" value="Peptidase_S1_PA_chymotrypsin"/>
</dbReference>
<feature type="region of interest" description="Disordered" evidence="1">
    <location>
        <begin position="220"/>
        <end position="249"/>
    </location>
</feature>
<dbReference type="Pfam" id="PF13365">
    <property type="entry name" value="Trypsin_2"/>
    <property type="match status" value="1"/>
</dbReference>
<accession>A0A0D2VS11</accession>
<dbReference type="GO" id="GO:0004252">
    <property type="term" value="F:serine-type endopeptidase activity"/>
    <property type="evidence" value="ECO:0007669"/>
    <property type="project" value="InterPro"/>
</dbReference>
<sequence length="817" mass="85984">MELAQAHGAIVRLAVTADPRTPTSTVIPFHSGSGVLLTDPRRGGEAVVATSGGLLWPVVTRSSHRRTARPNAPAGIARNAHDDDDGLNDSGSLTVPRWDWSNNSPPNQQSEPTDVVHLVPELVMDVKLHDKAQAQLRPGATGGGGGGGGSQATVPPVQWLRATAIAIVTCGRVSSETQTTASRASTDADMADAVEALGRICLDSVAGSRLLRSFARPKTPLVKGSSGASQALSAQSQQDAPGNTHVLNHDSNCHELQHLAISILFVRVARDPSIVATSMQQQQPSLLPPLSRWVRESAAYRNAPGRKGESLVLIGAPYGFLSPAAFFNSMSNGVISNVVHAGSEQAVAKDVAFSTAAAATAASPPPALYVTDARCLEGMEGAMAVRAASGHLLGLVAGSLAQDAAGLLGDLNLILPLPSVMRCWHLLEASGHQRLGGSATAQSTSQCLVAEAPRKAPQTASPSVGWFGRISRCWAAAAVTASASAGARPEQQWNLCLPPLLPELVEQREKSIVLIHVGSMWATGVVLSSSGLVLTNAHAVQPYLTKSREPDSTFHQWPGRATSKPLPKLMRNVELRVRVSLPRNQTSLFEWYPAFPVFVCNHHPDVALLAIQWSPSRRRSLPPHVCPIQLESTDTSPSVGATVLVLGHSLLGPRAELAPSATIGMLSNVVKLPAFAATTSSTPTDETEPATPSNVVPALIQSSAPLHKGGSGGALFDGVTGRMLGLAASLGKLDDGLTLPRINFTIPCALLEPIFAEAGLFHRTYGASSSSIPITEWMAINARLTDAYPRNPLLEKVWAMADHSAPLPNEQHLRSHL</sequence>
<evidence type="ECO:0000313" key="2">
    <source>
        <dbReference type="EMBL" id="KJE93787.1"/>
    </source>
</evidence>
<organism evidence="2 3">
    <name type="scientific">Capsaspora owczarzaki (strain ATCC 30864)</name>
    <dbReference type="NCBI Taxonomy" id="595528"/>
    <lineage>
        <taxon>Eukaryota</taxon>
        <taxon>Filasterea</taxon>
        <taxon>Capsaspora</taxon>
    </lineage>
</organism>
<evidence type="ECO:0008006" key="4">
    <source>
        <dbReference type="Google" id="ProtNLM"/>
    </source>
</evidence>
<dbReference type="InterPro" id="IPR039245">
    <property type="entry name" value="TYSND1/DEG15"/>
</dbReference>
<feature type="compositionally biased region" description="Low complexity" evidence="1">
    <location>
        <begin position="225"/>
        <end position="240"/>
    </location>
</feature>
<keyword evidence="3" id="KW-1185">Reference proteome</keyword>
<protein>
    <recommendedName>
        <fullName evidence="4">Peroxisomal leader peptide-processing protease</fullName>
    </recommendedName>
</protein>
<dbReference type="SUPFAM" id="SSF50494">
    <property type="entry name" value="Trypsin-like serine proteases"/>
    <property type="match status" value="1"/>
</dbReference>
<feature type="compositionally biased region" description="Polar residues" evidence="1">
    <location>
        <begin position="100"/>
        <end position="112"/>
    </location>
</feature>